<accession>W6ZFY0</accession>
<evidence type="ECO:0000313" key="2">
    <source>
        <dbReference type="Proteomes" id="UP000054032"/>
    </source>
</evidence>
<keyword evidence="2" id="KW-1185">Reference proteome</keyword>
<dbReference type="OrthoDB" id="10639583at2759"/>
<gene>
    <name evidence="1" type="ORF">COCMIDRAFT_25512</name>
</gene>
<protein>
    <submittedName>
        <fullName evidence="1">Uncharacterized protein</fullName>
    </submittedName>
</protein>
<dbReference type="HOGENOM" id="CLU_1927229_0_0_1"/>
<dbReference type="EMBL" id="KI963966">
    <property type="protein sequence ID" value="EUC46424.1"/>
    <property type="molecule type" value="Genomic_DNA"/>
</dbReference>
<dbReference type="KEGG" id="bor:COCMIDRAFT_25512"/>
<organism evidence="1 2">
    <name type="scientific">Bipolaris oryzae ATCC 44560</name>
    <dbReference type="NCBI Taxonomy" id="930090"/>
    <lineage>
        <taxon>Eukaryota</taxon>
        <taxon>Fungi</taxon>
        <taxon>Dikarya</taxon>
        <taxon>Ascomycota</taxon>
        <taxon>Pezizomycotina</taxon>
        <taxon>Dothideomycetes</taxon>
        <taxon>Pleosporomycetidae</taxon>
        <taxon>Pleosporales</taxon>
        <taxon>Pleosporineae</taxon>
        <taxon>Pleosporaceae</taxon>
        <taxon>Bipolaris</taxon>
    </lineage>
</organism>
<dbReference type="AlphaFoldDB" id="W6ZFY0"/>
<reference evidence="1 2" key="1">
    <citation type="journal article" date="2013" name="PLoS Genet.">
        <title>Comparative genome structure, secondary metabolite, and effector coding capacity across Cochliobolus pathogens.</title>
        <authorList>
            <person name="Condon B.J."/>
            <person name="Leng Y."/>
            <person name="Wu D."/>
            <person name="Bushley K.E."/>
            <person name="Ohm R.A."/>
            <person name="Otillar R."/>
            <person name="Martin J."/>
            <person name="Schackwitz W."/>
            <person name="Grimwood J."/>
            <person name="MohdZainudin N."/>
            <person name="Xue C."/>
            <person name="Wang R."/>
            <person name="Manning V.A."/>
            <person name="Dhillon B."/>
            <person name="Tu Z.J."/>
            <person name="Steffenson B.J."/>
            <person name="Salamov A."/>
            <person name="Sun H."/>
            <person name="Lowry S."/>
            <person name="LaButti K."/>
            <person name="Han J."/>
            <person name="Copeland A."/>
            <person name="Lindquist E."/>
            <person name="Barry K."/>
            <person name="Schmutz J."/>
            <person name="Baker S.E."/>
            <person name="Ciuffetti L.M."/>
            <person name="Grigoriev I.V."/>
            <person name="Zhong S."/>
            <person name="Turgeon B.G."/>
        </authorList>
    </citation>
    <scope>NUCLEOTIDE SEQUENCE [LARGE SCALE GENOMIC DNA]</scope>
    <source>
        <strain evidence="1 2">ATCC 44560</strain>
    </source>
</reference>
<dbReference type="Proteomes" id="UP000054032">
    <property type="component" value="Unassembled WGS sequence"/>
</dbReference>
<dbReference type="RefSeq" id="XP_007687022.1">
    <property type="nucleotide sequence ID" value="XM_007688832.1"/>
</dbReference>
<sequence>MGIGDAREIKWAKCTAPAPSTGDRGRRARECRGSAPGYEGTEALLQASTLYIRDGCVPPRRPRLALVHISACCAFQSQCAPGEAARFGLHVSRMGRPAPFLILSQQLGRRRRHARHRLRGNTSPGHCCLGM</sequence>
<proteinExistence type="predicted"/>
<evidence type="ECO:0000313" key="1">
    <source>
        <dbReference type="EMBL" id="EUC46424.1"/>
    </source>
</evidence>
<name>W6ZFY0_COCMI</name>
<dbReference type="GeneID" id="19120775"/>